<feature type="DNA-binding region" description="Homeobox" evidence="4">
    <location>
        <begin position="509"/>
        <end position="554"/>
    </location>
</feature>
<dbReference type="InterPro" id="IPR050394">
    <property type="entry name" value="Homeobox_NK-like"/>
</dbReference>
<name>A0A448XFE1_9PLAT</name>
<dbReference type="CDD" id="cd00086">
    <property type="entry name" value="homeodomain"/>
    <property type="match status" value="1"/>
</dbReference>
<accession>A0A448XFE1</accession>
<dbReference type="AlphaFoldDB" id="A0A448XFE1"/>
<evidence type="ECO:0000256" key="5">
    <source>
        <dbReference type="RuleBase" id="RU000682"/>
    </source>
</evidence>
<evidence type="ECO:0000256" key="4">
    <source>
        <dbReference type="PROSITE-ProRule" id="PRU00108"/>
    </source>
</evidence>
<dbReference type="SMART" id="SM00389">
    <property type="entry name" value="HOX"/>
    <property type="match status" value="1"/>
</dbReference>
<dbReference type="GO" id="GO:0030154">
    <property type="term" value="P:cell differentiation"/>
    <property type="evidence" value="ECO:0007669"/>
    <property type="project" value="TreeGrafter"/>
</dbReference>
<keyword evidence="3" id="KW-0217">Developmental protein</keyword>
<proteinExistence type="inferred from homology"/>
<comment type="caution">
    <text evidence="8">The sequence shown here is derived from an EMBL/GenBank/DDBJ whole genome shotgun (WGS) entry which is preliminary data.</text>
</comment>
<feature type="region of interest" description="Disordered" evidence="6">
    <location>
        <begin position="179"/>
        <end position="208"/>
    </location>
</feature>
<dbReference type="InterPro" id="IPR001356">
    <property type="entry name" value="HD"/>
</dbReference>
<sequence>MNASWFRPEKRPDSARQRLALIDPRVGVIPIRHLARFTGHRAFDRSQSHSLSFQPPPPPPPIFISLSPNSHRSLSEPAPVRCPLRGIARADTFKGHLRCAHFVIAPVTGFTLTRDVSRSTQPCLPHFAHRLDCDWSAAGLHGDGIPVTWRQDTSGELEAPSGWQVPEAAACVRANGPIDKSVDSTSRRHSPVGTTLFASPTSTSTATSRRHSPVETAHHQLVFASPTSTSTSTSRRHSPVETTHHQLVFPSPTATATATMSTAMSASCSPPPVGAPSGGAYLHSLAPYPFSPSALLAAGLRSDLALFPTVAGFVCHSAEAAAAIALSRALLSSVGLGLPGPPPPETRSPDASCPHPPPPPPPFPPHDGLGSSSPSVQTTRPPRGHTPPGLAFTAFNDSLHASFAAAAAAVAATATPTPMATSTSTSTVTTAGQSFLPMPNSGYPHSPASRDANQSAAFALQPPQRVPHHLHKTSPSDDFYPVGLACFAEASGAATSSVGVGAASGSGKRRKRRILFTKTQTYELERRFRDQRYLSAPEREHLAGLISLTPTQVGSASSLTIGWPPKDEVRVALSRLKCGAKVNWSKHSAHKWTIFSRFY</sequence>
<comment type="subcellular location">
    <subcellularLocation>
        <location evidence="1 4 5">Nucleus</location>
    </subcellularLocation>
</comment>
<dbReference type="InterPro" id="IPR009057">
    <property type="entry name" value="Homeodomain-like_sf"/>
</dbReference>
<dbReference type="Pfam" id="PF00046">
    <property type="entry name" value="Homeodomain"/>
    <property type="match status" value="1"/>
</dbReference>
<dbReference type="SUPFAM" id="SSF46689">
    <property type="entry name" value="Homeodomain-like"/>
    <property type="match status" value="1"/>
</dbReference>
<feature type="compositionally biased region" description="Low complexity" evidence="6">
    <location>
        <begin position="194"/>
        <end position="207"/>
    </location>
</feature>
<keyword evidence="4 5" id="KW-0539">Nucleus</keyword>
<evidence type="ECO:0000256" key="6">
    <source>
        <dbReference type="SAM" id="MobiDB-lite"/>
    </source>
</evidence>
<dbReference type="OrthoDB" id="3137333at2759"/>
<comment type="similarity">
    <text evidence="2">Belongs to the NK-2 homeobox family.</text>
</comment>
<feature type="domain" description="Homeobox" evidence="7">
    <location>
        <begin position="507"/>
        <end position="553"/>
    </location>
</feature>
<feature type="compositionally biased region" description="Low complexity" evidence="6">
    <location>
        <begin position="378"/>
        <end position="389"/>
    </location>
</feature>
<keyword evidence="9" id="KW-1185">Reference proteome</keyword>
<dbReference type="EMBL" id="CAAALY010249304">
    <property type="protein sequence ID" value="VEL35214.1"/>
    <property type="molecule type" value="Genomic_DNA"/>
</dbReference>
<gene>
    <name evidence="8" type="ORF">PXEA_LOCUS28654</name>
</gene>
<keyword evidence="4 5" id="KW-0238">DNA-binding</keyword>
<dbReference type="PANTHER" id="PTHR24340:SF24">
    <property type="entry name" value="HOMEOBOX PROTEIN NKX-2.2"/>
    <property type="match status" value="1"/>
</dbReference>
<dbReference type="Proteomes" id="UP000784294">
    <property type="component" value="Unassembled WGS sequence"/>
</dbReference>
<dbReference type="PANTHER" id="PTHR24340">
    <property type="entry name" value="HOMEOBOX PROTEIN NKX"/>
    <property type="match status" value="1"/>
</dbReference>
<dbReference type="GO" id="GO:0000978">
    <property type="term" value="F:RNA polymerase II cis-regulatory region sequence-specific DNA binding"/>
    <property type="evidence" value="ECO:0007669"/>
    <property type="project" value="TreeGrafter"/>
</dbReference>
<evidence type="ECO:0000313" key="9">
    <source>
        <dbReference type="Proteomes" id="UP000784294"/>
    </source>
</evidence>
<dbReference type="GO" id="GO:0000981">
    <property type="term" value="F:DNA-binding transcription factor activity, RNA polymerase II-specific"/>
    <property type="evidence" value="ECO:0007669"/>
    <property type="project" value="TreeGrafter"/>
</dbReference>
<evidence type="ECO:0000256" key="1">
    <source>
        <dbReference type="ARBA" id="ARBA00004123"/>
    </source>
</evidence>
<evidence type="ECO:0000256" key="3">
    <source>
        <dbReference type="ARBA" id="ARBA00022473"/>
    </source>
</evidence>
<feature type="region of interest" description="Disordered" evidence="6">
    <location>
        <begin position="337"/>
        <end position="391"/>
    </location>
</feature>
<dbReference type="GO" id="GO:0005634">
    <property type="term" value="C:nucleus"/>
    <property type="evidence" value="ECO:0007669"/>
    <property type="project" value="UniProtKB-SubCell"/>
</dbReference>
<organism evidence="8 9">
    <name type="scientific">Protopolystoma xenopodis</name>
    <dbReference type="NCBI Taxonomy" id="117903"/>
    <lineage>
        <taxon>Eukaryota</taxon>
        <taxon>Metazoa</taxon>
        <taxon>Spiralia</taxon>
        <taxon>Lophotrochozoa</taxon>
        <taxon>Platyhelminthes</taxon>
        <taxon>Monogenea</taxon>
        <taxon>Polyopisthocotylea</taxon>
        <taxon>Polystomatidea</taxon>
        <taxon>Polystomatidae</taxon>
        <taxon>Protopolystoma</taxon>
    </lineage>
</organism>
<dbReference type="Gene3D" id="1.10.10.60">
    <property type="entry name" value="Homeodomain-like"/>
    <property type="match status" value="1"/>
</dbReference>
<reference evidence="8" key="1">
    <citation type="submission" date="2018-11" db="EMBL/GenBank/DDBJ databases">
        <authorList>
            <consortium name="Pathogen Informatics"/>
        </authorList>
    </citation>
    <scope>NUCLEOTIDE SEQUENCE</scope>
</reference>
<evidence type="ECO:0000313" key="8">
    <source>
        <dbReference type="EMBL" id="VEL35214.1"/>
    </source>
</evidence>
<feature type="compositionally biased region" description="Pro residues" evidence="6">
    <location>
        <begin position="354"/>
        <end position="365"/>
    </location>
</feature>
<evidence type="ECO:0000256" key="2">
    <source>
        <dbReference type="ARBA" id="ARBA00005661"/>
    </source>
</evidence>
<evidence type="ECO:0000259" key="7">
    <source>
        <dbReference type="PROSITE" id="PS50071"/>
    </source>
</evidence>
<keyword evidence="4 5" id="KW-0371">Homeobox</keyword>
<protein>
    <recommendedName>
        <fullName evidence="7">Homeobox domain-containing protein</fullName>
    </recommendedName>
</protein>
<dbReference type="PROSITE" id="PS50071">
    <property type="entry name" value="HOMEOBOX_2"/>
    <property type="match status" value="1"/>
</dbReference>